<dbReference type="InterPro" id="IPR054353">
    <property type="entry name" value="IstA-like_C"/>
</dbReference>
<dbReference type="PATRIC" id="fig|698948.3.peg.2389"/>
<reference evidence="2 3" key="1">
    <citation type="submission" date="2012-03" db="EMBL/GenBank/DDBJ databases">
        <title>Complete sequence of chromosome of Thermoanaerobacterium thermosaccharolyticum M0795.</title>
        <authorList>
            <consortium name="US DOE Joint Genome Institute"/>
            <person name="Lucas S."/>
            <person name="Han J."/>
            <person name="Lapidus A."/>
            <person name="Cheng J.-F."/>
            <person name="Goodwin L."/>
            <person name="Pitluck S."/>
            <person name="Peters L."/>
            <person name="Teshima H."/>
            <person name="Detter J.C."/>
            <person name="Han C."/>
            <person name="Tapia R."/>
            <person name="Land M."/>
            <person name="Hauser L."/>
            <person name="Kyrpides N."/>
            <person name="Ivanova N."/>
            <person name="Pagani I."/>
            <person name="Feinberg L."/>
            <person name="Folden J."/>
            <person name="Hogsett D."/>
            <person name="Shaw J."/>
            <person name="Woyke T."/>
        </authorList>
    </citation>
    <scope>NUCLEOTIDE SEQUENCE [LARGE SCALE GENOMIC DNA]</scope>
    <source>
        <strain evidence="2 3">M0795</strain>
    </source>
</reference>
<dbReference type="Proteomes" id="UP000010845">
    <property type="component" value="Chromosome"/>
</dbReference>
<feature type="domain" description="Integrase catalytic" evidence="1">
    <location>
        <begin position="129"/>
        <end position="302"/>
    </location>
</feature>
<dbReference type="EMBL" id="CP003066">
    <property type="protein sequence ID" value="AGB19975.1"/>
    <property type="molecule type" value="Genomic_DNA"/>
</dbReference>
<evidence type="ECO:0000313" key="3">
    <source>
        <dbReference type="Proteomes" id="UP000010845"/>
    </source>
</evidence>
<evidence type="ECO:0000313" key="2">
    <source>
        <dbReference type="EMBL" id="AGB19975.1"/>
    </source>
</evidence>
<dbReference type="GO" id="GO:0015074">
    <property type="term" value="P:DNA integration"/>
    <property type="evidence" value="ECO:0007669"/>
    <property type="project" value="InterPro"/>
</dbReference>
<accession>L0IKC9</accession>
<sequence length="510" mass="60117">MLTMTQIKHIRKLYYSKGKKVNEISRITGHNYRTIVKYLEKDDFNIDIEKKESERRGRPRKIDSVIPIIDRWLEEDKTAPLKQRHTAKRIYNRLKEEYADLLNVGYRTIANYVSKKKKEIYKDEGGYLPLEHPRGEAQVDFGQAVFYEKGKLIKGHYLNMSFPYSNGGYTQVFKGNNQECFLEEMKRIFDHIKCVPYKIWFDNLSAAVIIGKNRERNLVEQFERFTLHYGFEINFCNPNSGHEKGNVENKVGYVRRNMFVPIPHFDDIDEYNKNLLKLGDLDMQRPHYKKGKSIAELFEEEKKLMFKLPEKEFEVCRIKTAITDKYGKAEFETNLYSTSPVYSGDEVILKITADKVIVMNKQFKTIAVHDRIYEKNKESMKWYPYLEVMAKRPKAIKYTRFFNELPDIWRNYIDNQDTEGKKKSIKALMKMIEGDDAEGLINATKAIEEARNCGVSNIDSIIATYYRIKNTNKVAINEINLKDNVPKIKEYKADISIYDSLYKGRCLQYE</sequence>
<dbReference type="PANTHER" id="PTHR35004:SF7">
    <property type="entry name" value="INTEGRASE PROTEIN"/>
    <property type="match status" value="1"/>
</dbReference>
<dbReference type="NCBIfam" id="NF033546">
    <property type="entry name" value="transpos_IS21"/>
    <property type="match status" value="1"/>
</dbReference>
<dbReference type="AlphaFoldDB" id="L0IKC9"/>
<dbReference type="Pfam" id="PF22483">
    <property type="entry name" value="Mu-transpos_C_2"/>
    <property type="match status" value="1"/>
</dbReference>
<protein>
    <submittedName>
        <fullName evidence="2">Transposase</fullName>
    </submittedName>
</protein>
<gene>
    <name evidence="2" type="ORF">Thethe_02406</name>
</gene>
<dbReference type="PROSITE" id="PS50994">
    <property type="entry name" value="INTEGRASE"/>
    <property type="match status" value="1"/>
</dbReference>
<dbReference type="InterPro" id="IPR001584">
    <property type="entry name" value="Integrase_cat-core"/>
</dbReference>
<dbReference type="KEGG" id="tto:Thethe_02406"/>
<proteinExistence type="predicted"/>
<dbReference type="PANTHER" id="PTHR35004">
    <property type="entry name" value="TRANSPOSASE RV3428C-RELATED"/>
    <property type="match status" value="1"/>
</dbReference>
<dbReference type="RefSeq" id="WP_015312425.1">
    <property type="nucleotide sequence ID" value="NC_019970.1"/>
</dbReference>
<dbReference type="HOGENOM" id="CLU_020626_2_1_9"/>
<name>L0IKC9_THETR</name>
<evidence type="ECO:0000259" key="1">
    <source>
        <dbReference type="PROSITE" id="PS50994"/>
    </source>
</evidence>
<organism evidence="2 3">
    <name type="scientific">Thermoanaerobacterium thermosaccharolyticum M0795</name>
    <dbReference type="NCBI Taxonomy" id="698948"/>
    <lineage>
        <taxon>Bacteria</taxon>
        <taxon>Bacillati</taxon>
        <taxon>Bacillota</taxon>
        <taxon>Clostridia</taxon>
        <taxon>Thermoanaerobacterales</taxon>
        <taxon>Thermoanaerobacteraceae</taxon>
        <taxon>Thermoanaerobacterium</taxon>
    </lineage>
</organism>